<protein>
    <submittedName>
        <fullName evidence="1">Glycoside hydrolase family 88 protein</fullName>
    </submittedName>
</protein>
<dbReference type="EMBL" id="CP081303">
    <property type="protein sequence ID" value="QZE14638.1"/>
    <property type="molecule type" value="Genomic_DNA"/>
</dbReference>
<name>A0AC61NG78_9BACT</name>
<keyword evidence="2" id="KW-1185">Reference proteome</keyword>
<proteinExistence type="predicted"/>
<evidence type="ECO:0000313" key="2">
    <source>
        <dbReference type="Proteomes" id="UP000826212"/>
    </source>
</evidence>
<organism evidence="1 2">
    <name type="scientific">Halosquirtibacter laminarini</name>
    <dbReference type="NCBI Taxonomy" id="3374600"/>
    <lineage>
        <taxon>Bacteria</taxon>
        <taxon>Pseudomonadati</taxon>
        <taxon>Bacteroidota</taxon>
        <taxon>Bacteroidia</taxon>
        <taxon>Marinilabiliales</taxon>
        <taxon>Prolixibacteraceae</taxon>
        <taxon>Halosquirtibacter</taxon>
    </lineage>
</organism>
<reference evidence="1" key="1">
    <citation type="submission" date="2021-08" db="EMBL/GenBank/DDBJ databases">
        <title>Novel anaerobic bacterium isolated from sea squirt in East Sea, Republic of Korea.</title>
        <authorList>
            <person name="Nguyen T.H."/>
            <person name="Li Z."/>
            <person name="Lee Y.-J."/>
            <person name="Ko J."/>
            <person name="Kim S.-G."/>
        </authorList>
    </citation>
    <scope>NUCLEOTIDE SEQUENCE</scope>
    <source>
        <strain evidence="1">KCTC 25031</strain>
    </source>
</reference>
<accession>A0AC61NG78</accession>
<keyword evidence="1" id="KW-0378">Hydrolase</keyword>
<gene>
    <name evidence="1" type="ORF">K4L44_01845</name>
</gene>
<dbReference type="Proteomes" id="UP000826212">
    <property type="component" value="Chromosome"/>
</dbReference>
<evidence type="ECO:0000313" key="1">
    <source>
        <dbReference type="EMBL" id="QZE14638.1"/>
    </source>
</evidence>
<sequence>MMMKNLCICAVVLLSLVGCSTPKKKCDLISDNVDFATKQIGLEFKKMDSLNVILNPRTILPNGETRYNKPMLWTSGFFPGSLWYLYELTGDKVWENRAMKVNKTIEAVQYNKDHHDVGFMIYCSFGNGYRLTDNPEYKSIIINAAKSLSTRFRPKVGCIQSWDVNRGWQAKRGWQCPVIIDNMMNLELMFEASKISGDNTFRDIAIKHANTTLDHHFRPDYSSYHVVDYDSITGQVRSRVTAQGFADESAWARGQAWALYGYTVCYRETKDPRYLDQANAVANFVLSHPRLPKDLIPYWDFDCTDIPNTYRDASAAAVIASGLYELSTYNKGDAQVKLRAAADKMVESLSSDKYRAKLGENNNFLLMHSVGSIPHGAEIDVPLNYADYYFLEALVRKRELEK</sequence>